<name>A0A5R8KGS5_9BACT</name>
<dbReference type="AlphaFoldDB" id="A0A5R8KGS5"/>
<keyword evidence="3" id="KW-1185">Reference proteome</keyword>
<comment type="caution">
    <text evidence="2">The sequence shown here is derived from an EMBL/GenBank/DDBJ whole genome shotgun (WGS) entry which is preliminary data.</text>
</comment>
<dbReference type="PROSITE" id="PS51257">
    <property type="entry name" value="PROKAR_LIPOPROTEIN"/>
    <property type="match status" value="1"/>
</dbReference>
<evidence type="ECO:0000256" key="1">
    <source>
        <dbReference type="SAM" id="SignalP"/>
    </source>
</evidence>
<feature type="signal peptide" evidence="1">
    <location>
        <begin position="1"/>
        <end position="23"/>
    </location>
</feature>
<reference evidence="2 3" key="1">
    <citation type="submission" date="2019-05" db="EMBL/GenBank/DDBJ databases">
        <title>Verrucobacter flavum gen. nov., sp. nov. a new member of the family Verrucomicrobiaceae.</title>
        <authorList>
            <person name="Szuroczki S."/>
            <person name="Abbaszade G."/>
            <person name="Szabo A."/>
            <person name="Felfoldi T."/>
            <person name="Schumann P."/>
            <person name="Boka K."/>
            <person name="Keki Z."/>
            <person name="Toumi M."/>
            <person name="Toth E."/>
        </authorList>
    </citation>
    <scope>NUCLEOTIDE SEQUENCE [LARGE SCALE GENOMIC DNA]</scope>
    <source>
        <strain evidence="2 3">MG-N-17</strain>
    </source>
</reference>
<dbReference type="RefSeq" id="WP_138085719.1">
    <property type="nucleotide sequence ID" value="NZ_VAUV01000005.1"/>
</dbReference>
<evidence type="ECO:0000313" key="2">
    <source>
        <dbReference type="EMBL" id="TLD71506.1"/>
    </source>
</evidence>
<dbReference type="Proteomes" id="UP000306196">
    <property type="component" value="Unassembled WGS sequence"/>
</dbReference>
<keyword evidence="1" id="KW-0732">Signal</keyword>
<protein>
    <submittedName>
        <fullName evidence="2">Uncharacterized protein</fullName>
    </submittedName>
</protein>
<organism evidence="2 3">
    <name type="scientific">Phragmitibacter flavus</name>
    <dbReference type="NCBI Taxonomy" id="2576071"/>
    <lineage>
        <taxon>Bacteria</taxon>
        <taxon>Pseudomonadati</taxon>
        <taxon>Verrucomicrobiota</taxon>
        <taxon>Verrucomicrobiia</taxon>
        <taxon>Verrucomicrobiales</taxon>
        <taxon>Verrucomicrobiaceae</taxon>
        <taxon>Phragmitibacter</taxon>
    </lineage>
</organism>
<proteinExistence type="predicted"/>
<gene>
    <name evidence="2" type="ORF">FEM03_08255</name>
</gene>
<evidence type="ECO:0000313" key="3">
    <source>
        <dbReference type="Proteomes" id="UP000306196"/>
    </source>
</evidence>
<dbReference type="EMBL" id="VAUV01000005">
    <property type="protein sequence ID" value="TLD71506.1"/>
    <property type="molecule type" value="Genomic_DNA"/>
</dbReference>
<feature type="chain" id="PRO_5024285632" evidence="1">
    <location>
        <begin position="24"/>
        <end position="65"/>
    </location>
</feature>
<accession>A0A5R8KGS5</accession>
<sequence>MKTIVPTLCTAALLLSVASCSYHEEVKPAPTVTTQSTTEVVRPAVTTSYPVPAASSTTVRETRTY</sequence>